<evidence type="ECO:0000259" key="1">
    <source>
        <dbReference type="Pfam" id="PF01764"/>
    </source>
</evidence>
<dbReference type="InterPro" id="IPR002921">
    <property type="entry name" value="Fungal_lipase-type"/>
</dbReference>
<sequence length="570" mass="62962">MKSLLVTIFVCGTFAYSTKRDELPAAQFNDGLARTLMLSLAAAAYSDAPQQCLTSKWGTAKLSKQFSLPCDYFKQDLCSGFTFFDEGRLIIGMSFRGTTDPTQLIAEITDTVFDAKVPFQDGGMTSKYFNDAFMDVWNGGLGDDFSALTSKYPSYAVYISGHSLGAALASMAAAHISSNNITAKDKIVLYTFGQPRTGDQQYADIHDNLVTSYRVTHSKDIVAHIPPQFMKYEHHTSEVWYDNDMAAPFTVCGQQEDTSCSDKNVWNTSPDDHTHYYGVEVNPWGVDGCPLRMDSLRGRPTSVYDRNCFFSPIGCHFLNGRRVMTFMTPEMKLLLLAAVCGFSAASFSDSTARTLMLPLSSAAYSDTPQTCLTNQLKTAKLIAEVTDTVFEAKVDFQDGGQTSKYFNDAFMQVWNGGMGSDFQALVKKYPSYNVWITGHSLGGALASMAAAHISANKISTKAKITLYTFGQPRTGDQKYADTHDNLVTAFRVTHSKDIVAHIPPEFMKYEHHKSEVWYDNDMHAGAPFTVCSAQEDQNCSDKNGAFNTSPDDHTHYYGLEVADYGRGGCK</sequence>
<dbReference type="GO" id="GO:0006629">
    <property type="term" value="P:lipid metabolic process"/>
    <property type="evidence" value="ECO:0007669"/>
    <property type="project" value="InterPro"/>
</dbReference>
<dbReference type="PANTHER" id="PTHR45908">
    <property type="entry name" value="PROTEIN CBG11750-RELATED"/>
    <property type="match status" value="1"/>
</dbReference>
<dbReference type="InterPro" id="IPR029058">
    <property type="entry name" value="AB_hydrolase_fold"/>
</dbReference>
<gene>
    <name evidence="2" type="primary">WBGene00111762</name>
</gene>
<reference evidence="2" key="2">
    <citation type="submission" date="2022-06" db="UniProtKB">
        <authorList>
            <consortium name="EnsemblMetazoa"/>
        </authorList>
    </citation>
    <scope>IDENTIFICATION</scope>
    <source>
        <strain evidence="2">PS312</strain>
    </source>
</reference>
<accession>A0A8R1UEA6</accession>
<organism evidence="2 3">
    <name type="scientific">Pristionchus pacificus</name>
    <name type="common">Parasitic nematode worm</name>
    <dbReference type="NCBI Taxonomy" id="54126"/>
    <lineage>
        <taxon>Eukaryota</taxon>
        <taxon>Metazoa</taxon>
        <taxon>Ecdysozoa</taxon>
        <taxon>Nematoda</taxon>
        <taxon>Chromadorea</taxon>
        <taxon>Rhabditida</taxon>
        <taxon>Rhabditina</taxon>
        <taxon>Diplogasteromorpha</taxon>
        <taxon>Diplogasteroidea</taxon>
        <taxon>Neodiplogasteridae</taxon>
        <taxon>Pristionchus</taxon>
    </lineage>
</organism>
<dbReference type="Proteomes" id="UP000005239">
    <property type="component" value="Unassembled WGS sequence"/>
</dbReference>
<dbReference type="Pfam" id="PF01764">
    <property type="entry name" value="Lipase_3"/>
    <property type="match status" value="2"/>
</dbReference>
<dbReference type="PANTHER" id="PTHR45908:SF11">
    <property type="entry name" value="FUNGAL LIPASE-LIKE DOMAIN-CONTAINING PROTEIN"/>
    <property type="match status" value="1"/>
</dbReference>
<evidence type="ECO:0000313" key="3">
    <source>
        <dbReference type="Proteomes" id="UP000005239"/>
    </source>
</evidence>
<feature type="domain" description="Fungal lipase-type" evidence="1">
    <location>
        <begin position="378"/>
        <end position="505"/>
    </location>
</feature>
<protein>
    <submittedName>
        <fullName evidence="2">Hydrolase</fullName>
    </submittedName>
</protein>
<accession>A0A2A6CNL3</accession>
<keyword evidence="3" id="KW-1185">Reference proteome</keyword>
<dbReference type="AlphaFoldDB" id="A0A2A6CNL3"/>
<evidence type="ECO:0000313" key="2">
    <source>
        <dbReference type="EnsemblMetazoa" id="PPA22208.1"/>
    </source>
</evidence>
<reference evidence="3" key="1">
    <citation type="journal article" date="2008" name="Nat. Genet.">
        <title>The Pristionchus pacificus genome provides a unique perspective on nematode lifestyle and parasitism.</title>
        <authorList>
            <person name="Dieterich C."/>
            <person name="Clifton S.W."/>
            <person name="Schuster L.N."/>
            <person name="Chinwalla A."/>
            <person name="Delehaunty K."/>
            <person name="Dinkelacker I."/>
            <person name="Fulton L."/>
            <person name="Fulton R."/>
            <person name="Godfrey J."/>
            <person name="Minx P."/>
            <person name="Mitreva M."/>
            <person name="Roeseler W."/>
            <person name="Tian H."/>
            <person name="Witte H."/>
            <person name="Yang S.P."/>
            <person name="Wilson R.K."/>
            <person name="Sommer R.J."/>
        </authorList>
    </citation>
    <scope>NUCLEOTIDE SEQUENCE [LARGE SCALE GENOMIC DNA]</scope>
    <source>
        <strain evidence="3">PS312</strain>
    </source>
</reference>
<dbReference type="CDD" id="cd00519">
    <property type="entry name" value="Lipase_3"/>
    <property type="match status" value="2"/>
</dbReference>
<dbReference type="EnsemblMetazoa" id="PPA22208.1">
    <property type="protein sequence ID" value="PPA22208.1"/>
    <property type="gene ID" value="WBGene00111762"/>
</dbReference>
<dbReference type="SUPFAM" id="SSF53474">
    <property type="entry name" value="alpha/beta-Hydrolases"/>
    <property type="match status" value="2"/>
</dbReference>
<proteinExistence type="predicted"/>
<dbReference type="OrthoDB" id="345705at2759"/>
<feature type="domain" description="Fungal lipase-type" evidence="1">
    <location>
        <begin position="93"/>
        <end position="228"/>
    </location>
</feature>
<name>A0A2A6CNL3_PRIPA</name>
<dbReference type="Gene3D" id="3.40.50.1820">
    <property type="entry name" value="alpha/beta hydrolase"/>
    <property type="match status" value="2"/>
</dbReference>